<feature type="transmembrane region" description="Helical" evidence="1">
    <location>
        <begin position="61"/>
        <end position="82"/>
    </location>
</feature>
<evidence type="ECO:0000313" key="4">
    <source>
        <dbReference type="Proteomes" id="UP001501004"/>
    </source>
</evidence>
<feature type="transmembrane region" description="Helical" evidence="1">
    <location>
        <begin position="217"/>
        <end position="235"/>
    </location>
</feature>
<dbReference type="EMBL" id="BAABAE010000003">
    <property type="protein sequence ID" value="GAA3738908.1"/>
    <property type="molecule type" value="Genomic_DNA"/>
</dbReference>
<accession>A0ABP7FI81</accession>
<dbReference type="Proteomes" id="UP001501004">
    <property type="component" value="Unassembled WGS sequence"/>
</dbReference>
<proteinExistence type="predicted"/>
<comment type="caution">
    <text evidence="3">The sequence shown here is derived from an EMBL/GenBank/DDBJ whole genome shotgun (WGS) entry which is preliminary data.</text>
</comment>
<keyword evidence="4" id="KW-1185">Reference proteome</keyword>
<evidence type="ECO:0000259" key="2">
    <source>
        <dbReference type="Pfam" id="PF02517"/>
    </source>
</evidence>
<dbReference type="InterPro" id="IPR003675">
    <property type="entry name" value="Rce1/LyrA-like_dom"/>
</dbReference>
<sequence>MAPQAELPTTATAASPARSSGAGWPFALPFVRVALTGVAALSTAGVLALAGQPSGLPSVSIFAALFLLPVNIVSFLLVRRLVHRAGSSIRSLIGYGRARLGRDILWGLLWILVLYVPFALAIVGTMFVLFGADAFTSFEAVFAPDPGEIPALGTVASIIFAVVVFVSFAPLNAPTEELVYRGYSQGGLAAYPVIAILAPSFAFGLQHIFFASTVPGMLVYGVAFFVWGIGSALIYRRQGRLMPLIVAHLLVNLATTVPALLLPFVLGG</sequence>
<evidence type="ECO:0000256" key="1">
    <source>
        <dbReference type="SAM" id="Phobius"/>
    </source>
</evidence>
<feature type="transmembrane region" description="Helical" evidence="1">
    <location>
        <begin position="149"/>
        <end position="168"/>
    </location>
</feature>
<keyword evidence="1" id="KW-0472">Membrane</keyword>
<feature type="transmembrane region" description="Helical" evidence="1">
    <location>
        <begin position="26"/>
        <end position="49"/>
    </location>
</feature>
<dbReference type="RefSeq" id="WP_344754948.1">
    <property type="nucleotide sequence ID" value="NZ_BAABAE010000003.1"/>
</dbReference>
<feature type="transmembrane region" description="Helical" evidence="1">
    <location>
        <begin position="242"/>
        <end position="266"/>
    </location>
</feature>
<evidence type="ECO:0000313" key="3">
    <source>
        <dbReference type="EMBL" id="GAA3738908.1"/>
    </source>
</evidence>
<keyword evidence="1" id="KW-1133">Transmembrane helix</keyword>
<feature type="transmembrane region" description="Helical" evidence="1">
    <location>
        <begin position="188"/>
        <end position="211"/>
    </location>
</feature>
<protein>
    <recommendedName>
        <fullName evidence="2">CAAX prenyl protease 2/Lysostaphin resistance protein A-like domain-containing protein</fullName>
    </recommendedName>
</protein>
<gene>
    <name evidence="3" type="ORF">GCM10022239_13060</name>
</gene>
<reference evidence="4" key="1">
    <citation type="journal article" date="2019" name="Int. J. Syst. Evol. Microbiol.">
        <title>The Global Catalogue of Microorganisms (GCM) 10K type strain sequencing project: providing services to taxonomists for standard genome sequencing and annotation.</title>
        <authorList>
            <consortium name="The Broad Institute Genomics Platform"/>
            <consortium name="The Broad Institute Genome Sequencing Center for Infectious Disease"/>
            <person name="Wu L."/>
            <person name="Ma J."/>
        </authorList>
    </citation>
    <scope>NUCLEOTIDE SEQUENCE [LARGE SCALE GENOMIC DNA]</scope>
    <source>
        <strain evidence="4">JCM 16949</strain>
    </source>
</reference>
<dbReference type="Pfam" id="PF02517">
    <property type="entry name" value="Rce1-like"/>
    <property type="match status" value="1"/>
</dbReference>
<name>A0ABP7FI81_9MICO</name>
<organism evidence="3 4">
    <name type="scientific">Leifsonella bigeumensis</name>
    <dbReference type="NCBI Taxonomy" id="433643"/>
    <lineage>
        <taxon>Bacteria</taxon>
        <taxon>Bacillati</taxon>
        <taxon>Actinomycetota</taxon>
        <taxon>Actinomycetes</taxon>
        <taxon>Micrococcales</taxon>
        <taxon>Microbacteriaceae</taxon>
        <taxon>Leifsonella</taxon>
    </lineage>
</organism>
<keyword evidence="1" id="KW-0812">Transmembrane</keyword>
<feature type="domain" description="CAAX prenyl protease 2/Lysostaphin resistance protein A-like" evidence="2">
    <location>
        <begin position="161"/>
        <end position="253"/>
    </location>
</feature>
<feature type="transmembrane region" description="Helical" evidence="1">
    <location>
        <begin position="103"/>
        <end position="129"/>
    </location>
</feature>